<organism evidence="1 3">
    <name type="scientific">Oryza sativa subsp. japonica</name>
    <name type="common">Rice</name>
    <dbReference type="NCBI Taxonomy" id="39947"/>
    <lineage>
        <taxon>Eukaryota</taxon>
        <taxon>Viridiplantae</taxon>
        <taxon>Streptophyta</taxon>
        <taxon>Embryophyta</taxon>
        <taxon>Tracheophyta</taxon>
        <taxon>Spermatophyta</taxon>
        <taxon>Magnoliopsida</taxon>
        <taxon>Liliopsida</taxon>
        <taxon>Poales</taxon>
        <taxon>Poaceae</taxon>
        <taxon>BOP clade</taxon>
        <taxon>Oryzoideae</taxon>
        <taxon>Oryzeae</taxon>
        <taxon>Oryzinae</taxon>
        <taxon>Oryza</taxon>
        <taxon>Oryza sativa</taxon>
    </lineage>
</organism>
<reference evidence="1" key="1">
    <citation type="submission" date="2001-06" db="EMBL/GenBank/DDBJ databases">
        <title>Oryza sativa nipponbare(GA3) genomic DNA, chromosome 7, BAC clone:OJ1123_B01.</title>
        <authorList>
            <person name="Sasaki T."/>
            <person name="Matsumoto T."/>
            <person name="Yamamoto K."/>
        </authorList>
    </citation>
    <scope>NUCLEOTIDE SEQUENCE</scope>
</reference>
<accession>Q8H5W1</accession>
<name>Q8H5W1_ORYSJ</name>
<dbReference type="EMBL" id="AP004264">
    <property type="protein sequence ID" value="BAD30548.1"/>
    <property type="molecule type" value="Genomic_DNA"/>
</dbReference>
<evidence type="ECO:0000313" key="1">
    <source>
        <dbReference type="EMBL" id="BAC15826.1"/>
    </source>
</evidence>
<reference evidence="3" key="3">
    <citation type="journal article" date="2005" name="Nature">
        <title>The map-based sequence of the rice genome.</title>
        <authorList>
            <consortium name="International rice genome sequencing project (IRGSP)"/>
            <person name="Matsumoto T."/>
            <person name="Wu J."/>
            <person name="Kanamori H."/>
            <person name="Katayose Y."/>
            <person name="Fujisawa M."/>
            <person name="Namiki N."/>
            <person name="Mizuno H."/>
            <person name="Yamamoto K."/>
            <person name="Antonio B.A."/>
            <person name="Baba T."/>
            <person name="Sakata K."/>
            <person name="Nagamura Y."/>
            <person name="Aoki H."/>
            <person name="Arikawa K."/>
            <person name="Arita K."/>
            <person name="Bito T."/>
            <person name="Chiden Y."/>
            <person name="Fujitsuka N."/>
            <person name="Fukunaka R."/>
            <person name="Hamada M."/>
            <person name="Harada C."/>
            <person name="Hayashi A."/>
            <person name="Hijishita S."/>
            <person name="Honda M."/>
            <person name="Hosokawa S."/>
            <person name="Ichikawa Y."/>
            <person name="Idonuma A."/>
            <person name="Iijima M."/>
            <person name="Ikeda M."/>
            <person name="Ikeno M."/>
            <person name="Ito K."/>
            <person name="Ito S."/>
            <person name="Ito T."/>
            <person name="Ito Y."/>
            <person name="Ito Y."/>
            <person name="Iwabuchi A."/>
            <person name="Kamiya K."/>
            <person name="Karasawa W."/>
            <person name="Kurita K."/>
            <person name="Katagiri S."/>
            <person name="Kikuta A."/>
            <person name="Kobayashi H."/>
            <person name="Kobayashi N."/>
            <person name="Machita K."/>
            <person name="Maehara T."/>
            <person name="Masukawa M."/>
            <person name="Mizubayashi T."/>
            <person name="Mukai Y."/>
            <person name="Nagasaki H."/>
            <person name="Nagata Y."/>
            <person name="Naito S."/>
            <person name="Nakashima M."/>
            <person name="Nakama Y."/>
            <person name="Nakamichi Y."/>
            <person name="Nakamura M."/>
            <person name="Meguro A."/>
            <person name="Negishi M."/>
            <person name="Ohta I."/>
            <person name="Ohta T."/>
            <person name="Okamoto M."/>
            <person name="Ono N."/>
            <person name="Saji S."/>
            <person name="Sakaguchi M."/>
            <person name="Sakai K."/>
            <person name="Shibata M."/>
            <person name="Shimokawa T."/>
            <person name="Song J."/>
            <person name="Takazaki Y."/>
            <person name="Terasawa K."/>
            <person name="Tsugane M."/>
            <person name="Tsuji K."/>
            <person name="Ueda S."/>
            <person name="Waki K."/>
            <person name="Yamagata H."/>
            <person name="Yamamoto M."/>
            <person name="Yamamoto S."/>
            <person name="Yamane H."/>
            <person name="Yoshiki S."/>
            <person name="Yoshihara R."/>
            <person name="Yukawa K."/>
            <person name="Zhong H."/>
            <person name="Yano M."/>
            <person name="Yuan Q."/>
            <person name="Ouyang S."/>
            <person name="Liu J."/>
            <person name="Jones K.M."/>
            <person name="Gansberger K."/>
            <person name="Moffat K."/>
            <person name="Hill J."/>
            <person name="Bera J."/>
            <person name="Fadrosh D."/>
            <person name="Jin S."/>
            <person name="Johri S."/>
            <person name="Kim M."/>
            <person name="Overton L."/>
            <person name="Reardon M."/>
            <person name="Tsitrin T."/>
            <person name="Vuong H."/>
            <person name="Weaver B."/>
            <person name="Ciecko A."/>
            <person name="Tallon L."/>
            <person name="Jackson J."/>
            <person name="Pai G."/>
            <person name="Aken S.V."/>
            <person name="Utterback T."/>
            <person name="Reidmuller S."/>
            <person name="Feldblyum T."/>
            <person name="Hsiao J."/>
            <person name="Zismann V."/>
            <person name="Iobst S."/>
            <person name="de Vazeille A.R."/>
            <person name="Buell C.R."/>
            <person name="Ying K."/>
            <person name="Li Y."/>
            <person name="Lu T."/>
            <person name="Huang Y."/>
            <person name="Zhao Q."/>
            <person name="Feng Q."/>
            <person name="Zhang L."/>
            <person name="Zhu J."/>
            <person name="Weng Q."/>
            <person name="Mu J."/>
            <person name="Lu Y."/>
            <person name="Fan D."/>
            <person name="Liu Y."/>
            <person name="Guan J."/>
            <person name="Zhang Y."/>
            <person name="Yu S."/>
            <person name="Liu X."/>
            <person name="Zhang Y."/>
            <person name="Hong G."/>
            <person name="Han B."/>
            <person name="Choisne N."/>
            <person name="Demange N."/>
            <person name="Orjeda G."/>
            <person name="Samain S."/>
            <person name="Cattolico L."/>
            <person name="Pelletier E."/>
            <person name="Couloux A."/>
            <person name="Segurens B."/>
            <person name="Wincker P."/>
            <person name="D'Hont A."/>
            <person name="Scarpelli C."/>
            <person name="Weissenbach J."/>
            <person name="Salanoubat M."/>
            <person name="Quetier F."/>
            <person name="Yu Y."/>
            <person name="Kim H.R."/>
            <person name="Rambo T."/>
            <person name="Currie J."/>
            <person name="Collura K."/>
            <person name="Luo M."/>
            <person name="Yang T."/>
            <person name="Ammiraju J.S.S."/>
            <person name="Engler F."/>
            <person name="Soderlund C."/>
            <person name="Wing R.A."/>
            <person name="Palmer L.E."/>
            <person name="de la Bastide M."/>
            <person name="Spiegel L."/>
            <person name="Nascimento L."/>
            <person name="Zutavern T."/>
            <person name="O'Shaughnessy A."/>
            <person name="Dike S."/>
            <person name="Dedhia N."/>
            <person name="Preston R."/>
            <person name="Balija V."/>
            <person name="McCombie W.R."/>
            <person name="Chow T."/>
            <person name="Chen H."/>
            <person name="Chung M."/>
            <person name="Chen C."/>
            <person name="Shaw J."/>
            <person name="Wu H."/>
            <person name="Hsiao K."/>
            <person name="Chao Y."/>
            <person name="Chu M."/>
            <person name="Cheng C."/>
            <person name="Hour A."/>
            <person name="Lee P."/>
            <person name="Lin S."/>
            <person name="Lin Y."/>
            <person name="Liou J."/>
            <person name="Liu S."/>
            <person name="Hsing Y."/>
            <person name="Raghuvanshi S."/>
            <person name="Mohanty A."/>
            <person name="Bharti A.K."/>
            <person name="Gaur A."/>
            <person name="Gupta V."/>
            <person name="Kumar D."/>
            <person name="Ravi V."/>
            <person name="Vij S."/>
            <person name="Kapur A."/>
            <person name="Khurana P."/>
            <person name="Khurana P."/>
            <person name="Khurana J.P."/>
            <person name="Tyagi A.K."/>
            <person name="Gaikwad K."/>
            <person name="Singh A."/>
            <person name="Dalal V."/>
            <person name="Srivastava S."/>
            <person name="Dixit A."/>
            <person name="Pal A.K."/>
            <person name="Ghazi I.A."/>
            <person name="Yadav M."/>
            <person name="Pandit A."/>
            <person name="Bhargava A."/>
            <person name="Sureshbabu K."/>
            <person name="Batra K."/>
            <person name="Sharma T.R."/>
            <person name="Mohapatra T."/>
            <person name="Singh N.K."/>
            <person name="Messing J."/>
            <person name="Nelson A.B."/>
            <person name="Fuks G."/>
            <person name="Kavchok S."/>
            <person name="Keizer G."/>
            <person name="Linton E."/>
            <person name="Llaca V."/>
            <person name="Song R."/>
            <person name="Tanyolac B."/>
            <person name="Young S."/>
            <person name="Ho-Il K."/>
            <person name="Hahn J.H."/>
            <person name="Sangsakoo G."/>
            <person name="Vanavichit A."/>
            <person name="de Mattos Luiz.A.T."/>
            <person name="Zimmer P.D."/>
            <person name="Malone G."/>
            <person name="Dellagostin O."/>
            <person name="de Oliveira A.C."/>
            <person name="Bevan M."/>
            <person name="Bancroft I."/>
            <person name="Minx P."/>
            <person name="Cordum H."/>
            <person name="Wilson R."/>
            <person name="Cheng Z."/>
            <person name="Jin W."/>
            <person name="Jiang J."/>
            <person name="Leong S.A."/>
            <person name="Iwama H."/>
            <person name="Gojobori T."/>
            <person name="Itoh T."/>
            <person name="Niimura Y."/>
            <person name="Fujii Y."/>
            <person name="Habara T."/>
            <person name="Sakai H."/>
            <person name="Sato Y."/>
            <person name="Wilson G."/>
            <person name="Kumar K."/>
            <person name="McCouch S."/>
            <person name="Juretic N."/>
            <person name="Hoen D."/>
            <person name="Wright S."/>
            <person name="Bruskiewich R."/>
            <person name="Bureau T."/>
            <person name="Miyao A."/>
            <person name="Hirochika H."/>
            <person name="Nishikawa T."/>
            <person name="Kadowaki K."/>
            <person name="Sugiura M."/>
            <person name="Burr B."/>
            <person name="Sasaki T."/>
        </authorList>
    </citation>
    <scope>NUCLEOTIDE SEQUENCE [LARGE SCALE GENOMIC DNA]</scope>
    <source>
        <strain evidence="3">cv. Nipponbare</strain>
    </source>
</reference>
<dbReference type="Proteomes" id="UP000000763">
    <property type="component" value="Chromosome 7"/>
</dbReference>
<dbReference type="EMBL" id="AP003745">
    <property type="protein sequence ID" value="BAC15826.1"/>
    <property type="molecule type" value="Genomic_DNA"/>
</dbReference>
<protein>
    <submittedName>
        <fullName evidence="1">Uncharacterized protein</fullName>
    </submittedName>
</protein>
<evidence type="ECO:0000313" key="3">
    <source>
        <dbReference type="Proteomes" id="UP000000763"/>
    </source>
</evidence>
<dbReference type="AlphaFoldDB" id="Q8H5W1"/>
<gene>
    <name evidence="1" type="primary">OJ1123_B01.121</name>
    <name evidence="2" type="synonym">P0025D09.137</name>
</gene>
<evidence type="ECO:0000313" key="2">
    <source>
        <dbReference type="EMBL" id="BAD30548.1"/>
    </source>
</evidence>
<reference evidence="3" key="4">
    <citation type="journal article" date="2008" name="Nucleic Acids Res.">
        <title>The rice annotation project database (RAP-DB): 2008 update.</title>
        <authorList>
            <consortium name="The rice annotation project (RAP)"/>
        </authorList>
    </citation>
    <scope>GENOME REANNOTATION</scope>
    <source>
        <strain evidence="3">cv. Nipponbare</strain>
    </source>
</reference>
<reference evidence="2" key="2">
    <citation type="submission" date="2001-10" db="EMBL/GenBank/DDBJ databases">
        <title>Oryza sativa nipponbare(GA3) genomic DNA, chromosome 7, PAC clone:P0025D09.</title>
        <authorList>
            <person name="Sasaki T."/>
            <person name="Matsumoto T."/>
            <person name="Yamamoto K."/>
        </authorList>
    </citation>
    <scope>NUCLEOTIDE SEQUENCE</scope>
</reference>
<sequence>MGSVVKDGKPLKLVKVVNRDGDNLEVSFDPTQTRPTVLATEWERRAHEEETVTVTMATVMTMTVTRGAQAAVPSAGGPRAADPAAGGVAVLGDGGCRYDAQSASDSDSVGLTGHMPVVRPALLADQTSHTTVV</sequence>
<proteinExistence type="predicted"/>